<dbReference type="PANTHER" id="PTHR24260:SF138">
    <property type="entry name" value="IP10340P-RELATED"/>
    <property type="match status" value="1"/>
</dbReference>
<dbReference type="GO" id="GO:0004252">
    <property type="term" value="F:serine-type endopeptidase activity"/>
    <property type="evidence" value="ECO:0007669"/>
    <property type="project" value="InterPro"/>
</dbReference>
<dbReference type="PROSITE" id="PS50240">
    <property type="entry name" value="TRYPSIN_DOM"/>
    <property type="match status" value="1"/>
</dbReference>
<dbReference type="InterPro" id="IPR009003">
    <property type="entry name" value="Peptidase_S1_PA"/>
</dbReference>
<organism evidence="4 5">
    <name type="scientific">Glossina pallidipes</name>
    <name type="common">Tsetse fly</name>
    <dbReference type="NCBI Taxonomy" id="7398"/>
    <lineage>
        <taxon>Eukaryota</taxon>
        <taxon>Metazoa</taxon>
        <taxon>Ecdysozoa</taxon>
        <taxon>Arthropoda</taxon>
        <taxon>Hexapoda</taxon>
        <taxon>Insecta</taxon>
        <taxon>Pterygota</taxon>
        <taxon>Neoptera</taxon>
        <taxon>Endopterygota</taxon>
        <taxon>Diptera</taxon>
        <taxon>Brachycera</taxon>
        <taxon>Muscomorpha</taxon>
        <taxon>Hippoboscoidea</taxon>
        <taxon>Glossinidae</taxon>
        <taxon>Glossina</taxon>
    </lineage>
</organism>
<protein>
    <recommendedName>
        <fullName evidence="3">Peptidase S1 domain-containing protein</fullName>
    </recommendedName>
</protein>
<dbReference type="Pfam" id="PF00089">
    <property type="entry name" value="Trypsin"/>
    <property type="match status" value="1"/>
</dbReference>
<dbReference type="GO" id="GO:0006508">
    <property type="term" value="P:proteolysis"/>
    <property type="evidence" value="ECO:0007669"/>
    <property type="project" value="InterPro"/>
</dbReference>
<dbReference type="InterPro" id="IPR051333">
    <property type="entry name" value="CLIP_Serine_Protease"/>
</dbReference>
<dbReference type="EnsemblMetazoa" id="GPAI026566-RA">
    <property type="protein sequence ID" value="GPAI026566-PA"/>
    <property type="gene ID" value="GPAI026566"/>
</dbReference>
<dbReference type="Proteomes" id="UP000092445">
    <property type="component" value="Unassembled WGS sequence"/>
</dbReference>
<dbReference type="SUPFAM" id="SSF50494">
    <property type="entry name" value="Trypsin-like serine proteases"/>
    <property type="match status" value="1"/>
</dbReference>
<dbReference type="InterPro" id="IPR001254">
    <property type="entry name" value="Trypsin_dom"/>
</dbReference>
<evidence type="ECO:0000313" key="4">
    <source>
        <dbReference type="EnsemblMetazoa" id="GPAI026566-PA"/>
    </source>
</evidence>
<feature type="region of interest" description="Disordered" evidence="1">
    <location>
        <begin position="22"/>
        <end position="72"/>
    </location>
</feature>
<name>A0A1A9ZVT1_GLOPL</name>
<dbReference type="PANTHER" id="PTHR24260">
    <property type="match status" value="1"/>
</dbReference>
<evidence type="ECO:0000256" key="1">
    <source>
        <dbReference type="SAM" id="MobiDB-lite"/>
    </source>
</evidence>
<feature type="chain" id="PRO_5008403269" description="Peptidase S1 domain-containing protein" evidence="2">
    <location>
        <begin position="21"/>
        <end position="352"/>
    </location>
</feature>
<dbReference type="STRING" id="7398.A0A1A9ZVT1"/>
<dbReference type="InterPro" id="IPR043504">
    <property type="entry name" value="Peptidase_S1_PA_chymotrypsin"/>
</dbReference>
<keyword evidence="5" id="KW-1185">Reference proteome</keyword>
<evidence type="ECO:0000313" key="5">
    <source>
        <dbReference type="Proteomes" id="UP000092445"/>
    </source>
</evidence>
<feature type="signal peptide" evidence="2">
    <location>
        <begin position="1"/>
        <end position="20"/>
    </location>
</feature>
<reference evidence="4" key="2">
    <citation type="submission" date="2020-05" db="UniProtKB">
        <authorList>
            <consortium name="EnsemblMetazoa"/>
        </authorList>
    </citation>
    <scope>IDENTIFICATION</scope>
    <source>
        <strain evidence="4">IAEA</strain>
    </source>
</reference>
<dbReference type="AlphaFoldDB" id="A0A1A9ZVT1"/>
<evidence type="ECO:0000256" key="2">
    <source>
        <dbReference type="SAM" id="SignalP"/>
    </source>
</evidence>
<proteinExistence type="predicted"/>
<evidence type="ECO:0000259" key="3">
    <source>
        <dbReference type="PROSITE" id="PS50240"/>
    </source>
</evidence>
<dbReference type="Gene3D" id="2.40.10.10">
    <property type="entry name" value="Trypsin-like serine proteases"/>
    <property type="match status" value="1"/>
</dbReference>
<accession>A0A1A9ZVT1</accession>
<dbReference type="VEuPathDB" id="VectorBase:GPAI026566"/>
<reference evidence="5" key="1">
    <citation type="submission" date="2014-03" db="EMBL/GenBank/DDBJ databases">
        <authorList>
            <person name="Aksoy S."/>
            <person name="Warren W."/>
            <person name="Wilson R.K."/>
        </authorList>
    </citation>
    <scope>NUCLEOTIDE SEQUENCE [LARGE SCALE GENOMIC DNA]</scope>
    <source>
        <strain evidence="5">IAEA</strain>
    </source>
</reference>
<feature type="domain" description="Peptidase S1" evidence="3">
    <location>
        <begin position="22"/>
        <end position="335"/>
    </location>
</feature>
<dbReference type="SMART" id="SM00020">
    <property type="entry name" value="Tryp_SPc"/>
    <property type="match status" value="1"/>
</dbReference>
<sequence length="352" mass="39187">MGYFLMITFAIAMIVSTKDGAVGQGEEENAPAEETPSPSNPEAIATSEPKRNSLTDNEANVESEETVDYFPSCPPRNVEGDEGLFVVAIKDNNTFCEGSLINEHWVLTSAYCLSSFVGSTFQVIAGLRYFLRPSKKYEAQIRTITNDTYIHIHENYTNKANSEGSNGEQKFYSHNVGLIYVKNRFYLTSYVQPIPLPVKKCLDDGHGKTYGWQLHKSLMLKTLNVKIIAGNNCKALWDDDSDIDSNHICTHIPGDKGPWLCNDDDMLEDISNNSISYIDPTCGGNAGSSAVLVTPNGEVLVGILNYADIDCGESLRPIVYTSTFAYTDWIEEEIKKYFESLRTTANKRKLFT</sequence>
<keyword evidence="2" id="KW-0732">Signal</keyword>